<dbReference type="InterPro" id="IPR032341">
    <property type="entry name" value="MITD1_C"/>
</dbReference>
<dbReference type="InterPro" id="IPR038113">
    <property type="entry name" value="MITD1_C_sf"/>
</dbReference>
<name>A0A9P1IGI9_9PELO</name>
<sequence length="261" mass="30107">MACFLLFQKKKTRSLRIFDGDEMSEDKAGKLINSAKPLLIKAIDYEKVGKINDALPKYMEGISLLIESMSLMNNDDPRKEKLRPQLDSYLSRAEELKTECKIEVKFLEQRKIRADEVGHGYDKIFLKCCDEKLKNVRVEDAYIIAHHQILNFVRFCELIVQSSKNLRVISLKTGEDARSNVHAFNDLRASLEQHKVTLHVEYSGTIHDRQITFDNGWVVKIGRGLDYFKPPPKGKQYVLGACDMNLRPCHETTIDIFKSKK</sequence>
<organism evidence="2 3">
    <name type="scientific">Caenorhabditis angaria</name>
    <dbReference type="NCBI Taxonomy" id="860376"/>
    <lineage>
        <taxon>Eukaryota</taxon>
        <taxon>Metazoa</taxon>
        <taxon>Ecdysozoa</taxon>
        <taxon>Nematoda</taxon>
        <taxon>Chromadorea</taxon>
        <taxon>Rhabditida</taxon>
        <taxon>Rhabditina</taxon>
        <taxon>Rhabditomorpha</taxon>
        <taxon>Rhabditoidea</taxon>
        <taxon>Rhabditidae</taxon>
        <taxon>Peloderinae</taxon>
        <taxon>Caenorhabditis</taxon>
    </lineage>
</organism>
<dbReference type="AlphaFoldDB" id="A0A9P1IGI9"/>
<accession>A0A9P1IGI9</accession>
<keyword evidence="3" id="KW-1185">Reference proteome</keyword>
<gene>
    <name evidence="2" type="ORF">CAMP_LOCUS7343</name>
</gene>
<dbReference type="Gene3D" id="3.30.870.30">
    <property type="entry name" value="MITD, C-terminal phospholipase D-like domain"/>
    <property type="match status" value="1"/>
</dbReference>
<reference evidence="2" key="1">
    <citation type="submission" date="2022-11" db="EMBL/GenBank/DDBJ databases">
        <authorList>
            <person name="Kikuchi T."/>
        </authorList>
    </citation>
    <scope>NUCLEOTIDE SEQUENCE</scope>
    <source>
        <strain evidence="2">PS1010</strain>
    </source>
</reference>
<dbReference type="InterPro" id="IPR036181">
    <property type="entry name" value="MIT_dom_sf"/>
</dbReference>
<dbReference type="Proteomes" id="UP001152747">
    <property type="component" value="Unassembled WGS sequence"/>
</dbReference>
<dbReference type="Gene3D" id="1.20.58.80">
    <property type="entry name" value="Phosphotransferase system, lactose/cellobiose-type IIA subunit"/>
    <property type="match status" value="1"/>
</dbReference>
<dbReference type="InterPro" id="IPR007330">
    <property type="entry name" value="MIT_dom"/>
</dbReference>
<dbReference type="EMBL" id="CANHGI010000003">
    <property type="protein sequence ID" value="CAI5444706.1"/>
    <property type="molecule type" value="Genomic_DNA"/>
</dbReference>
<dbReference type="OrthoDB" id="6591885at2759"/>
<protein>
    <recommendedName>
        <fullName evidence="1">MIT domain-containing protein</fullName>
    </recommendedName>
</protein>
<dbReference type="PANTHER" id="PTHR21222">
    <property type="entry name" value="MIT DOMAIN-CONTAINING PROTEIN 1"/>
    <property type="match status" value="1"/>
</dbReference>
<evidence type="ECO:0000313" key="2">
    <source>
        <dbReference type="EMBL" id="CAI5444706.1"/>
    </source>
</evidence>
<dbReference type="Pfam" id="PF16565">
    <property type="entry name" value="MIT_C"/>
    <property type="match status" value="1"/>
</dbReference>
<dbReference type="SMART" id="SM00745">
    <property type="entry name" value="MIT"/>
    <property type="match status" value="1"/>
</dbReference>
<evidence type="ECO:0000313" key="3">
    <source>
        <dbReference type="Proteomes" id="UP001152747"/>
    </source>
</evidence>
<feature type="domain" description="MIT" evidence="1">
    <location>
        <begin position="28"/>
        <end position="104"/>
    </location>
</feature>
<dbReference type="InterPro" id="IPR052817">
    <property type="entry name" value="MIT_domain_contain_protein1"/>
</dbReference>
<proteinExistence type="predicted"/>
<evidence type="ECO:0000259" key="1">
    <source>
        <dbReference type="SMART" id="SM00745"/>
    </source>
</evidence>
<dbReference type="SUPFAM" id="SSF116846">
    <property type="entry name" value="MIT domain"/>
    <property type="match status" value="1"/>
</dbReference>
<dbReference type="Pfam" id="PF04212">
    <property type="entry name" value="MIT"/>
    <property type="match status" value="1"/>
</dbReference>
<comment type="caution">
    <text evidence="2">The sequence shown here is derived from an EMBL/GenBank/DDBJ whole genome shotgun (WGS) entry which is preliminary data.</text>
</comment>
<dbReference type="PANTHER" id="PTHR21222:SF1">
    <property type="entry name" value="MIT DOMAIN-CONTAINING PROTEIN 1"/>
    <property type="match status" value="1"/>
</dbReference>